<protein>
    <submittedName>
        <fullName evidence="1">Uncharacterized protein</fullName>
    </submittedName>
</protein>
<reference evidence="1" key="1">
    <citation type="submission" date="2013-11" db="EMBL/GenBank/DDBJ databases">
        <title>The Genome Sequence of Phytophthora parasitica CJ02B3.</title>
        <authorList>
            <consortium name="The Broad Institute Genomics Platform"/>
            <person name="Russ C."/>
            <person name="Tyler B."/>
            <person name="Panabieres F."/>
            <person name="Shan W."/>
            <person name="Tripathy S."/>
            <person name="Grunwald N."/>
            <person name="Machado M."/>
            <person name="Johnson C.S."/>
            <person name="Arredondo F."/>
            <person name="Hong C."/>
            <person name="Coffey M."/>
            <person name="Young S.K."/>
            <person name="Zeng Q."/>
            <person name="Gargeya S."/>
            <person name="Fitzgerald M."/>
            <person name="Abouelleil A."/>
            <person name="Alvarado L."/>
            <person name="Chapman S.B."/>
            <person name="Gainer-Dewar J."/>
            <person name="Goldberg J."/>
            <person name="Griggs A."/>
            <person name="Gujja S."/>
            <person name="Hansen M."/>
            <person name="Howarth C."/>
            <person name="Imamovic A."/>
            <person name="Ireland A."/>
            <person name="Larimer J."/>
            <person name="McCowan C."/>
            <person name="Murphy C."/>
            <person name="Pearson M."/>
            <person name="Poon T.W."/>
            <person name="Priest M."/>
            <person name="Roberts A."/>
            <person name="Saif S."/>
            <person name="Shea T."/>
            <person name="Sykes S."/>
            <person name="Wortman J."/>
            <person name="Nusbaum C."/>
            <person name="Birren B."/>
        </authorList>
    </citation>
    <scope>NUCLEOTIDE SEQUENCE [LARGE SCALE GENOMIC DNA]</scope>
    <source>
        <strain evidence="1">CJ02B3</strain>
    </source>
</reference>
<organism evidence="1">
    <name type="scientific">Phytophthora nicotianae</name>
    <name type="common">Potato buckeye rot agent</name>
    <name type="synonym">Phytophthora parasitica</name>
    <dbReference type="NCBI Taxonomy" id="4792"/>
    <lineage>
        <taxon>Eukaryota</taxon>
        <taxon>Sar</taxon>
        <taxon>Stramenopiles</taxon>
        <taxon>Oomycota</taxon>
        <taxon>Peronosporomycetes</taxon>
        <taxon>Peronosporales</taxon>
        <taxon>Peronosporaceae</taxon>
        <taxon>Phytophthora</taxon>
    </lineage>
</organism>
<evidence type="ECO:0000313" key="1">
    <source>
        <dbReference type="EMBL" id="ETK96225.1"/>
    </source>
</evidence>
<dbReference type="AlphaFoldDB" id="W2HNS8"/>
<proteinExistence type="predicted"/>
<sequence>MRLVQSFSKRGHDFTVQVAQHTKKPAADFEETWVKFAMDFWGKTR</sequence>
<accession>W2HNS8</accession>
<dbReference type="EMBL" id="KI684076">
    <property type="protein sequence ID" value="ETK96225.1"/>
    <property type="molecule type" value="Genomic_DNA"/>
</dbReference>
<dbReference type="Proteomes" id="UP000053236">
    <property type="component" value="Unassembled WGS sequence"/>
</dbReference>
<name>W2HNS8_PHYNI</name>
<gene>
    <name evidence="1" type="ORF">L915_00953</name>
</gene>